<feature type="non-terminal residue" evidence="2">
    <location>
        <position position="341"/>
    </location>
</feature>
<dbReference type="AlphaFoldDB" id="A0A392MZF5"/>
<dbReference type="Proteomes" id="UP000265520">
    <property type="component" value="Unassembled WGS sequence"/>
</dbReference>
<protein>
    <submittedName>
        <fullName evidence="2">Receptor-like protein kinase</fullName>
    </submittedName>
</protein>
<keyword evidence="2" id="KW-0418">Kinase</keyword>
<name>A0A392MZF5_9FABA</name>
<dbReference type="GO" id="GO:0016301">
    <property type="term" value="F:kinase activity"/>
    <property type="evidence" value="ECO:0007669"/>
    <property type="project" value="UniProtKB-KW"/>
</dbReference>
<evidence type="ECO:0000313" key="3">
    <source>
        <dbReference type="Proteomes" id="UP000265520"/>
    </source>
</evidence>
<accession>A0A392MZF5</accession>
<organism evidence="2 3">
    <name type="scientific">Trifolium medium</name>
    <dbReference type="NCBI Taxonomy" id="97028"/>
    <lineage>
        <taxon>Eukaryota</taxon>
        <taxon>Viridiplantae</taxon>
        <taxon>Streptophyta</taxon>
        <taxon>Embryophyta</taxon>
        <taxon>Tracheophyta</taxon>
        <taxon>Spermatophyta</taxon>
        <taxon>Magnoliopsida</taxon>
        <taxon>eudicotyledons</taxon>
        <taxon>Gunneridae</taxon>
        <taxon>Pentapetalae</taxon>
        <taxon>rosids</taxon>
        <taxon>fabids</taxon>
        <taxon>Fabales</taxon>
        <taxon>Fabaceae</taxon>
        <taxon>Papilionoideae</taxon>
        <taxon>50 kb inversion clade</taxon>
        <taxon>NPAAA clade</taxon>
        <taxon>Hologalegina</taxon>
        <taxon>IRL clade</taxon>
        <taxon>Trifolieae</taxon>
        <taxon>Trifolium</taxon>
    </lineage>
</organism>
<evidence type="ECO:0000313" key="2">
    <source>
        <dbReference type="EMBL" id="MCH92712.1"/>
    </source>
</evidence>
<feature type="region of interest" description="Disordered" evidence="1">
    <location>
        <begin position="16"/>
        <end position="45"/>
    </location>
</feature>
<evidence type="ECO:0000256" key="1">
    <source>
        <dbReference type="SAM" id="MobiDB-lite"/>
    </source>
</evidence>
<sequence>MKAEIREQMCQIAFPQSTSLKPPVVSGNKKGAKKRGAHGECSTTRSRSYWQHVEARFPDSQSSQTKPLTSKQKGERIGKFTPTQELHHHIPLLNTMPLFMHPHIDDIVNVKGDGYCGFCVIALDTRKNADDYELIRLNMQKEISLHKETYLSLFGSTERLQYINDAFFPPLRTSGHGIAPKEKWLTFSDMGHIIASYYNKVVVLLTKNEKIGASQTFFPLRGTPPQDPASKILCIGKVDSHFVYVNLKKDCPLPPTYKAWRKHCTQEASSWESSFIDRQAKFVELMDIEKGEVASKRKVGVGDSKDKPLSWCAFDISGQKCGLSLIFARNALVRVVGLPLL</sequence>
<reference evidence="2 3" key="1">
    <citation type="journal article" date="2018" name="Front. Plant Sci.">
        <title>Red Clover (Trifolium pratense) and Zigzag Clover (T. medium) - A Picture of Genomic Similarities and Differences.</title>
        <authorList>
            <person name="Dluhosova J."/>
            <person name="Istvanek J."/>
            <person name="Nedelnik J."/>
            <person name="Repkova J."/>
        </authorList>
    </citation>
    <scope>NUCLEOTIDE SEQUENCE [LARGE SCALE GENOMIC DNA]</scope>
    <source>
        <strain evidence="3">cv. 10/8</strain>
        <tissue evidence="2">Leaf</tissue>
    </source>
</reference>
<keyword evidence="2" id="KW-0675">Receptor</keyword>
<keyword evidence="2" id="KW-0808">Transferase</keyword>
<keyword evidence="3" id="KW-1185">Reference proteome</keyword>
<dbReference type="EMBL" id="LXQA010023273">
    <property type="protein sequence ID" value="MCH92712.1"/>
    <property type="molecule type" value="Genomic_DNA"/>
</dbReference>
<comment type="caution">
    <text evidence="2">The sequence shown here is derived from an EMBL/GenBank/DDBJ whole genome shotgun (WGS) entry which is preliminary data.</text>
</comment>
<proteinExistence type="predicted"/>